<accession>A0AAV5R0E9</accession>
<evidence type="ECO:0000313" key="2">
    <source>
        <dbReference type="Proteomes" id="UP001378960"/>
    </source>
</evidence>
<dbReference type="Proteomes" id="UP001378960">
    <property type="component" value="Unassembled WGS sequence"/>
</dbReference>
<dbReference type="EMBL" id="BTGB01000001">
    <property type="protein sequence ID" value="GMM44104.1"/>
    <property type="molecule type" value="Genomic_DNA"/>
</dbReference>
<organism evidence="1 2">
    <name type="scientific">Pichia kluyveri</name>
    <name type="common">Yeast</name>
    <dbReference type="NCBI Taxonomy" id="36015"/>
    <lineage>
        <taxon>Eukaryota</taxon>
        <taxon>Fungi</taxon>
        <taxon>Dikarya</taxon>
        <taxon>Ascomycota</taxon>
        <taxon>Saccharomycotina</taxon>
        <taxon>Pichiomycetes</taxon>
        <taxon>Pichiales</taxon>
        <taxon>Pichiaceae</taxon>
        <taxon>Pichia</taxon>
    </lineage>
</organism>
<sequence length="212" mass="24994">MTFPFPIISYTGEIINVTDSELIDLATEIENFPLLEDIPNNDNPLYNMNEYLFDREMEQKFYFDENNKPIETKRRFRNLNEISIDRFINDYHLVPFGFSYYENFAKNNEIPNDIKFPKNLSFQSKLLSIENNLSPYNSLISPLINDEIWKLNYNDPIFTNDTTPSNISFASNSSDETLYNDMRYNTRGQLTLNLFNNETINLSSFESLIKFS</sequence>
<name>A0AAV5R0E9_PICKL</name>
<keyword evidence="2" id="KW-1185">Reference proteome</keyword>
<comment type="caution">
    <text evidence="1">The sequence shown here is derived from an EMBL/GenBank/DDBJ whole genome shotgun (WGS) entry which is preliminary data.</text>
</comment>
<proteinExistence type="predicted"/>
<gene>
    <name evidence="1" type="ORF">DAPK24_006790</name>
</gene>
<protein>
    <submittedName>
        <fullName evidence="1">Uncharacterized protein</fullName>
    </submittedName>
</protein>
<reference evidence="1 2" key="1">
    <citation type="journal article" date="2023" name="Elife">
        <title>Identification of key yeast species and microbe-microbe interactions impacting larval growth of Drosophila in the wild.</title>
        <authorList>
            <person name="Mure A."/>
            <person name="Sugiura Y."/>
            <person name="Maeda R."/>
            <person name="Honda K."/>
            <person name="Sakurai N."/>
            <person name="Takahashi Y."/>
            <person name="Watada M."/>
            <person name="Katoh T."/>
            <person name="Gotoh A."/>
            <person name="Gotoh Y."/>
            <person name="Taniguchi I."/>
            <person name="Nakamura K."/>
            <person name="Hayashi T."/>
            <person name="Katayama T."/>
            <person name="Uemura T."/>
            <person name="Hattori Y."/>
        </authorList>
    </citation>
    <scope>NUCLEOTIDE SEQUENCE [LARGE SCALE GENOMIC DNA]</scope>
    <source>
        <strain evidence="1 2">PK-24</strain>
    </source>
</reference>
<evidence type="ECO:0000313" key="1">
    <source>
        <dbReference type="EMBL" id="GMM44104.1"/>
    </source>
</evidence>
<dbReference type="AlphaFoldDB" id="A0AAV5R0E9"/>